<dbReference type="OrthoDB" id="9811849at2"/>
<dbReference type="Proteomes" id="UP000244248">
    <property type="component" value="Unassembled WGS sequence"/>
</dbReference>
<dbReference type="Gene3D" id="3.40.250.10">
    <property type="entry name" value="Rhodanese-like domain"/>
    <property type="match status" value="1"/>
</dbReference>
<dbReference type="InterPro" id="IPR036873">
    <property type="entry name" value="Rhodanese-like_dom_sf"/>
</dbReference>
<name>A0A2T5MJQ4_9GAMM</name>
<protein>
    <submittedName>
        <fullName evidence="2">Sulfurtransferase</fullName>
    </submittedName>
</protein>
<evidence type="ECO:0000259" key="1">
    <source>
        <dbReference type="PROSITE" id="PS50206"/>
    </source>
</evidence>
<evidence type="ECO:0000313" key="2">
    <source>
        <dbReference type="EMBL" id="PTU32794.1"/>
    </source>
</evidence>
<dbReference type="AlphaFoldDB" id="A0A2T5MJQ4"/>
<dbReference type="GO" id="GO:0016740">
    <property type="term" value="F:transferase activity"/>
    <property type="evidence" value="ECO:0007669"/>
    <property type="project" value="UniProtKB-KW"/>
</dbReference>
<dbReference type="PANTHER" id="PTHR43031:SF17">
    <property type="entry name" value="SULFURTRANSFERASE YTWF-RELATED"/>
    <property type="match status" value="1"/>
</dbReference>
<dbReference type="SMART" id="SM00450">
    <property type="entry name" value="RHOD"/>
    <property type="match status" value="1"/>
</dbReference>
<keyword evidence="3" id="KW-1185">Reference proteome</keyword>
<dbReference type="InterPro" id="IPR001763">
    <property type="entry name" value="Rhodanese-like_dom"/>
</dbReference>
<keyword evidence="2" id="KW-0808">Transferase</keyword>
<organism evidence="2 3">
    <name type="scientific">Stenotrophobium rhamnosiphilum</name>
    <dbReference type="NCBI Taxonomy" id="2029166"/>
    <lineage>
        <taxon>Bacteria</taxon>
        <taxon>Pseudomonadati</taxon>
        <taxon>Pseudomonadota</taxon>
        <taxon>Gammaproteobacteria</taxon>
        <taxon>Nevskiales</taxon>
        <taxon>Nevskiaceae</taxon>
        <taxon>Stenotrophobium</taxon>
    </lineage>
</organism>
<dbReference type="PANTHER" id="PTHR43031">
    <property type="entry name" value="FAD-DEPENDENT OXIDOREDUCTASE"/>
    <property type="match status" value="1"/>
</dbReference>
<dbReference type="PROSITE" id="PS50206">
    <property type="entry name" value="RHODANESE_3"/>
    <property type="match status" value="1"/>
</dbReference>
<accession>A0A2T5MJQ4</accession>
<dbReference type="RefSeq" id="WP_107938502.1">
    <property type="nucleotide sequence ID" value="NZ_QANS01000001.1"/>
</dbReference>
<dbReference type="SUPFAM" id="SSF52821">
    <property type="entry name" value="Rhodanese/Cell cycle control phosphatase"/>
    <property type="match status" value="1"/>
</dbReference>
<evidence type="ECO:0000313" key="3">
    <source>
        <dbReference type="Proteomes" id="UP000244248"/>
    </source>
</evidence>
<dbReference type="EMBL" id="QANS01000001">
    <property type="protein sequence ID" value="PTU32794.1"/>
    <property type="molecule type" value="Genomic_DNA"/>
</dbReference>
<comment type="caution">
    <text evidence="2">The sequence shown here is derived from an EMBL/GenBank/DDBJ whole genome shotgun (WGS) entry which is preliminary data.</text>
</comment>
<dbReference type="Pfam" id="PF00581">
    <property type="entry name" value="Rhodanese"/>
    <property type="match status" value="1"/>
</dbReference>
<gene>
    <name evidence="2" type="ORF">CJD38_01365</name>
</gene>
<reference evidence="2 3" key="1">
    <citation type="submission" date="2018-04" db="EMBL/GenBank/DDBJ databases">
        <title>Novel species isolated from glacier.</title>
        <authorList>
            <person name="Liu Q."/>
            <person name="Xin Y.-H."/>
        </authorList>
    </citation>
    <scope>NUCLEOTIDE SEQUENCE [LARGE SCALE GENOMIC DNA]</scope>
    <source>
        <strain evidence="2 3">GT1R17</strain>
    </source>
</reference>
<dbReference type="InterPro" id="IPR050229">
    <property type="entry name" value="GlpE_sulfurtransferase"/>
</dbReference>
<proteinExistence type="predicted"/>
<feature type="domain" description="Rhodanese" evidence="1">
    <location>
        <begin position="13"/>
        <end position="101"/>
    </location>
</feature>
<sequence>MQNLTPQEFKDRMAQGVAVLDVRTPEEVEIAALSGAINIPMNELPTRLGELDSNAPIAVLCHHGMRSEMASRFLERNGFADVAHLVGGIDAWSASIDTSVPRY</sequence>